<dbReference type="RefSeq" id="WP_115853917.1">
    <property type="nucleotide sequence ID" value="NZ_QRDJ01000007.1"/>
</dbReference>
<dbReference type="OrthoDB" id="9774191at2"/>
<dbReference type="InterPro" id="IPR051450">
    <property type="entry name" value="Gfo/Idh/MocA_Oxidoreductases"/>
</dbReference>
<dbReference type="InterPro" id="IPR055170">
    <property type="entry name" value="GFO_IDH_MocA-like_dom"/>
</dbReference>
<dbReference type="InterPro" id="IPR036291">
    <property type="entry name" value="NAD(P)-bd_dom_sf"/>
</dbReference>
<accession>A0A3D9DVN3</accession>
<feature type="domain" description="GFO/IDH/MocA-like oxidoreductase" evidence="2">
    <location>
        <begin position="162"/>
        <end position="248"/>
    </location>
</feature>
<dbReference type="SUPFAM" id="SSF51735">
    <property type="entry name" value="NAD(P)-binding Rossmann-fold domains"/>
    <property type="match status" value="1"/>
</dbReference>
<gene>
    <name evidence="3" type="ORF">C8D72_1651</name>
</gene>
<dbReference type="AlphaFoldDB" id="A0A3D9DVN3"/>
<evidence type="ECO:0000259" key="1">
    <source>
        <dbReference type="Pfam" id="PF01408"/>
    </source>
</evidence>
<evidence type="ECO:0000259" key="2">
    <source>
        <dbReference type="Pfam" id="PF22725"/>
    </source>
</evidence>
<dbReference type="InterPro" id="IPR000683">
    <property type="entry name" value="Gfo/Idh/MocA-like_OxRdtase_N"/>
</dbReference>
<dbReference type="EMBL" id="QRDJ01000007">
    <property type="protein sequence ID" value="REC94822.1"/>
    <property type="molecule type" value="Genomic_DNA"/>
</dbReference>
<dbReference type="SUPFAM" id="SSF55347">
    <property type="entry name" value="Glyceraldehyde-3-phosphate dehydrogenase-like, C-terminal domain"/>
    <property type="match status" value="1"/>
</dbReference>
<dbReference type="Gene3D" id="3.30.360.10">
    <property type="entry name" value="Dihydrodipicolinate Reductase, domain 2"/>
    <property type="match status" value="1"/>
</dbReference>
<dbReference type="PANTHER" id="PTHR43377">
    <property type="entry name" value="BILIVERDIN REDUCTASE A"/>
    <property type="match status" value="1"/>
</dbReference>
<organism evidence="3 4">
    <name type="scientific">Kushneria indalinina DSM 14324</name>
    <dbReference type="NCBI Taxonomy" id="1122140"/>
    <lineage>
        <taxon>Bacteria</taxon>
        <taxon>Pseudomonadati</taxon>
        <taxon>Pseudomonadota</taxon>
        <taxon>Gammaproteobacteria</taxon>
        <taxon>Oceanospirillales</taxon>
        <taxon>Halomonadaceae</taxon>
        <taxon>Kushneria</taxon>
    </lineage>
</organism>
<reference evidence="3 4" key="1">
    <citation type="submission" date="2018-07" db="EMBL/GenBank/DDBJ databases">
        <title>Genomic Encyclopedia of Type Strains, Phase IV (KMG-IV): sequencing the most valuable type-strain genomes for metagenomic binning, comparative biology and taxonomic classification.</title>
        <authorList>
            <person name="Goeker M."/>
        </authorList>
    </citation>
    <scope>NUCLEOTIDE SEQUENCE [LARGE SCALE GENOMIC DNA]</scope>
    <source>
        <strain evidence="3 4">DSM 14324</strain>
    </source>
</reference>
<protein>
    <submittedName>
        <fullName evidence="3">Putative dehydrogenase</fullName>
    </submittedName>
</protein>
<evidence type="ECO:0000313" key="3">
    <source>
        <dbReference type="EMBL" id="REC94822.1"/>
    </source>
</evidence>
<dbReference type="Pfam" id="PF22725">
    <property type="entry name" value="GFO_IDH_MocA_C3"/>
    <property type="match status" value="1"/>
</dbReference>
<evidence type="ECO:0000313" key="4">
    <source>
        <dbReference type="Proteomes" id="UP000256334"/>
    </source>
</evidence>
<dbReference type="PANTHER" id="PTHR43377:SF1">
    <property type="entry name" value="BILIVERDIN REDUCTASE A"/>
    <property type="match status" value="1"/>
</dbReference>
<dbReference type="Proteomes" id="UP000256334">
    <property type="component" value="Unassembled WGS sequence"/>
</dbReference>
<dbReference type="Gene3D" id="3.40.50.720">
    <property type="entry name" value="NAD(P)-binding Rossmann-like Domain"/>
    <property type="match status" value="1"/>
</dbReference>
<feature type="domain" description="Gfo/Idh/MocA-like oxidoreductase N-terminal" evidence="1">
    <location>
        <begin position="10"/>
        <end position="125"/>
    </location>
</feature>
<dbReference type="GO" id="GO:0000166">
    <property type="term" value="F:nucleotide binding"/>
    <property type="evidence" value="ECO:0007669"/>
    <property type="project" value="InterPro"/>
</dbReference>
<dbReference type="Pfam" id="PF01408">
    <property type="entry name" value="GFO_IDH_MocA"/>
    <property type="match status" value="1"/>
</dbReference>
<keyword evidence="4" id="KW-1185">Reference proteome</keyword>
<name>A0A3D9DVN3_9GAMM</name>
<comment type="caution">
    <text evidence="3">The sequence shown here is derived from an EMBL/GenBank/DDBJ whole genome shotgun (WGS) entry which is preliminary data.</text>
</comment>
<proteinExistence type="predicted"/>
<sequence length="329" mass="35723">MTARSPNTLHVAIAGAGKMGARHVRTFDALTDVEVSVIYDPLPAAECDLSAPMRRRCFQSYRAFLERARLADVAVVAGPTATHFGVARDLINCGLPCLVEKPMTVRPQECLMLSQLARARGTGLFCAHIERFNPALVATAGVLRTQGWEEVVITRQNPSSARLSGDSIVTDLMIHDLDIMQHVMGLMPEALLEVEGGLNGRGRSAGEGADQVMVRLQTDAGYPISLTTGRLPEHRARAIHARGTQGSLHVDLLNHCHDLQFADGAEPPIPAVSTQGDALSHQARAMIASVMDGRAHGLASADECWQTLTLCQLIEQRLRLASYRHIRLH</sequence>